<name>A0AAE1E0G9_9GAST</name>
<dbReference type="Proteomes" id="UP001283361">
    <property type="component" value="Unassembled WGS sequence"/>
</dbReference>
<sequence length="120" mass="13965">MSPRGSHSSTNQTKFHDMMQTMQVLEDHKLVLRKSRWLHIAISFEIKLIFSSVPASVEWDGLLAGSFFKIRSHLKEDICRFHLKYLPGNPKWCRWFPVAISDMGDHVSTEHIMMVSSYSE</sequence>
<dbReference type="AlphaFoldDB" id="A0AAE1E0G9"/>
<comment type="caution">
    <text evidence="1">The sequence shown here is derived from an EMBL/GenBank/DDBJ whole genome shotgun (WGS) entry which is preliminary data.</text>
</comment>
<protein>
    <submittedName>
        <fullName evidence="1">Uncharacterized protein</fullName>
    </submittedName>
</protein>
<organism evidence="1 2">
    <name type="scientific">Elysia crispata</name>
    <name type="common">lettuce slug</name>
    <dbReference type="NCBI Taxonomy" id="231223"/>
    <lineage>
        <taxon>Eukaryota</taxon>
        <taxon>Metazoa</taxon>
        <taxon>Spiralia</taxon>
        <taxon>Lophotrochozoa</taxon>
        <taxon>Mollusca</taxon>
        <taxon>Gastropoda</taxon>
        <taxon>Heterobranchia</taxon>
        <taxon>Euthyneura</taxon>
        <taxon>Panpulmonata</taxon>
        <taxon>Sacoglossa</taxon>
        <taxon>Placobranchoidea</taxon>
        <taxon>Plakobranchidae</taxon>
        <taxon>Elysia</taxon>
    </lineage>
</organism>
<accession>A0AAE1E0G9</accession>
<keyword evidence="2" id="KW-1185">Reference proteome</keyword>
<dbReference type="EMBL" id="JAWDGP010001769">
    <property type="protein sequence ID" value="KAK3788323.1"/>
    <property type="molecule type" value="Genomic_DNA"/>
</dbReference>
<proteinExistence type="predicted"/>
<evidence type="ECO:0000313" key="1">
    <source>
        <dbReference type="EMBL" id="KAK3788323.1"/>
    </source>
</evidence>
<gene>
    <name evidence="1" type="ORF">RRG08_025054</name>
</gene>
<evidence type="ECO:0000313" key="2">
    <source>
        <dbReference type="Proteomes" id="UP001283361"/>
    </source>
</evidence>
<reference evidence="1" key="1">
    <citation type="journal article" date="2023" name="G3 (Bethesda)">
        <title>A reference genome for the long-term kleptoplast-retaining sea slug Elysia crispata morphotype clarki.</title>
        <authorList>
            <person name="Eastman K.E."/>
            <person name="Pendleton A.L."/>
            <person name="Shaikh M.A."/>
            <person name="Suttiyut T."/>
            <person name="Ogas R."/>
            <person name="Tomko P."/>
            <person name="Gavelis G."/>
            <person name="Widhalm J.R."/>
            <person name="Wisecaver J.H."/>
        </authorList>
    </citation>
    <scope>NUCLEOTIDE SEQUENCE</scope>
    <source>
        <strain evidence="1">ECLA1</strain>
    </source>
</reference>